<feature type="domain" description="RING-type" evidence="13">
    <location>
        <begin position="162"/>
        <end position="208"/>
    </location>
</feature>
<keyword evidence="8" id="KW-0677">Repeat</keyword>
<dbReference type="PROSITE" id="PS51873">
    <property type="entry name" value="TRIAD"/>
    <property type="match status" value="1"/>
</dbReference>
<dbReference type="Gene3D" id="1.20.120.1750">
    <property type="match status" value="1"/>
</dbReference>
<evidence type="ECO:0000256" key="1">
    <source>
        <dbReference type="ARBA" id="ARBA00001798"/>
    </source>
</evidence>
<dbReference type="GO" id="GO:0016567">
    <property type="term" value="P:protein ubiquitination"/>
    <property type="evidence" value="ECO:0007669"/>
    <property type="project" value="InterPro"/>
</dbReference>
<evidence type="ECO:0000256" key="6">
    <source>
        <dbReference type="ARBA" id="ARBA00022679"/>
    </source>
</evidence>
<evidence type="ECO:0000256" key="3">
    <source>
        <dbReference type="ARBA" id="ARBA00003976"/>
    </source>
</evidence>
<dbReference type="InterPro" id="IPR001841">
    <property type="entry name" value="Znf_RING"/>
</dbReference>
<dbReference type="CDD" id="cd22582">
    <property type="entry name" value="BRcat_RBR_unk"/>
    <property type="match status" value="1"/>
</dbReference>
<protein>
    <recommendedName>
        <fullName evidence="5">RBR-type E3 ubiquitin transferase</fullName>
        <ecNumber evidence="5">2.3.2.31</ecNumber>
    </recommendedName>
</protein>
<dbReference type="InterPro" id="IPR017907">
    <property type="entry name" value="Znf_RING_CS"/>
</dbReference>
<keyword evidence="6" id="KW-0808">Transferase</keyword>
<dbReference type="SMART" id="SM00647">
    <property type="entry name" value="IBR"/>
    <property type="match status" value="2"/>
</dbReference>
<evidence type="ECO:0000313" key="15">
    <source>
        <dbReference type="EMBL" id="ABK24659.1"/>
    </source>
</evidence>
<dbReference type="AlphaFoldDB" id="A9NVJ8"/>
<evidence type="ECO:0000256" key="12">
    <source>
        <dbReference type="PROSITE-ProRule" id="PRU00175"/>
    </source>
</evidence>
<keyword evidence="11" id="KW-0862">Zinc</keyword>
<evidence type="ECO:0000256" key="11">
    <source>
        <dbReference type="ARBA" id="ARBA00022833"/>
    </source>
</evidence>
<dbReference type="PROSITE" id="PS00518">
    <property type="entry name" value="ZF_RING_1"/>
    <property type="match status" value="1"/>
</dbReference>
<dbReference type="InterPro" id="IPR031127">
    <property type="entry name" value="E3_UB_ligase_RBR"/>
</dbReference>
<dbReference type="GO" id="GO:0008270">
    <property type="term" value="F:zinc ion binding"/>
    <property type="evidence" value="ECO:0007669"/>
    <property type="project" value="UniProtKB-KW"/>
</dbReference>
<feature type="domain" description="RING-type" evidence="14">
    <location>
        <begin position="158"/>
        <end position="370"/>
    </location>
</feature>
<dbReference type="FunFam" id="3.30.40.10:FF:000230">
    <property type="entry name" value="RBR-type E3 ubiquitin transferase"/>
    <property type="match status" value="1"/>
</dbReference>
<comment type="catalytic activity">
    <reaction evidence="1">
        <text>[E2 ubiquitin-conjugating enzyme]-S-ubiquitinyl-L-cysteine + [acceptor protein]-L-lysine = [E2 ubiquitin-conjugating enzyme]-L-cysteine + [acceptor protein]-N(6)-ubiquitinyl-L-lysine.</text>
        <dbReference type="EC" id="2.3.2.31"/>
    </reaction>
</comment>
<evidence type="ECO:0000259" key="14">
    <source>
        <dbReference type="PROSITE" id="PS51873"/>
    </source>
</evidence>
<evidence type="ECO:0000256" key="2">
    <source>
        <dbReference type="ARBA" id="ARBA00001947"/>
    </source>
</evidence>
<dbReference type="Gene3D" id="3.30.40.10">
    <property type="entry name" value="Zinc/RING finger domain, C3HC4 (zinc finger)"/>
    <property type="match status" value="1"/>
</dbReference>
<name>A9NVJ8_PICSI</name>
<evidence type="ECO:0000259" key="13">
    <source>
        <dbReference type="PROSITE" id="PS50089"/>
    </source>
</evidence>
<dbReference type="InterPro" id="IPR002867">
    <property type="entry name" value="IBR_dom"/>
</dbReference>
<dbReference type="Pfam" id="PF00097">
    <property type="entry name" value="zf-C3HC4"/>
    <property type="match status" value="1"/>
</dbReference>
<comment type="similarity">
    <text evidence="4">Belongs to the RBR family. Ariadne subfamily.</text>
</comment>
<keyword evidence="9 12" id="KW-0863">Zinc-finger</keyword>
<dbReference type="GO" id="GO:0061630">
    <property type="term" value="F:ubiquitin protein ligase activity"/>
    <property type="evidence" value="ECO:0007669"/>
    <property type="project" value="UniProtKB-EC"/>
</dbReference>
<proteinExistence type="evidence at transcript level"/>
<evidence type="ECO:0000256" key="8">
    <source>
        <dbReference type="ARBA" id="ARBA00022737"/>
    </source>
</evidence>
<dbReference type="SUPFAM" id="SSF57850">
    <property type="entry name" value="RING/U-box"/>
    <property type="match status" value="3"/>
</dbReference>
<dbReference type="Pfam" id="PF01485">
    <property type="entry name" value="IBR"/>
    <property type="match status" value="2"/>
</dbReference>
<evidence type="ECO:0000256" key="9">
    <source>
        <dbReference type="ARBA" id="ARBA00022771"/>
    </source>
</evidence>
<reference evidence="15" key="1">
    <citation type="journal article" date="2008" name="BMC Genomics">
        <title>A conifer genomics resource of 200,000 spruce (Picea spp.) ESTs and 6,464 high-quality, sequence-finished full-length cDNAs for Sitka spruce (Picea sitchensis).</title>
        <authorList>
            <person name="Ralph S.G."/>
            <person name="Chun H.J."/>
            <person name="Kolosova N."/>
            <person name="Cooper D."/>
            <person name="Oddy C."/>
            <person name="Ritland C.E."/>
            <person name="Kirkpatrick R."/>
            <person name="Moore R."/>
            <person name="Barber S."/>
            <person name="Holt R.A."/>
            <person name="Jones S.J."/>
            <person name="Marra M.A."/>
            <person name="Douglas C.J."/>
            <person name="Ritland K."/>
            <person name="Bohlmann J."/>
        </authorList>
    </citation>
    <scope>NUCLEOTIDE SEQUENCE</scope>
    <source>
        <tissue evidence="15">Bark</tissue>
    </source>
</reference>
<comment type="cofactor">
    <cofactor evidence="2">
        <name>Zn(2+)</name>
        <dbReference type="ChEBI" id="CHEBI:29105"/>
    </cofactor>
</comment>
<dbReference type="InterPro" id="IPR018957">
    <property type="entry name" value="Znf_C3HC4_RING-type"/>
</dbReference>
<dbReference type="PROSITE" id="PS50089">
    <property type="entry name" value="ZF_RING_2"/>
    <property type="match status" value="1"/>
</dbReference>
<accession>A9NVJ8</accession>
<organism evidence="15">
    <name type="scientific">Picea sitchensis</name>
    <name type="common">Sitka spruce</name>
    <name type="synonym">Pinus sitchensis</name>
    <dbReference type="NCBI Taxonomy" id="3332"/>
    <lineage>
        <taxon>Eukaryota</taxon>
        <taxon>Viridiplantae</taxon>
        <taxon>Streptophyta</taxon>
        <taxon>Embryophyta</taxon>
        <taxon>Tracheophyta</taxon>
        <taxon>Spermatophyta</taxon>
        <taxon>Pinopsida</taxon>
        <taxon>Pinidae</taxon>
        <taxon>Conifers I</taxon>
        <taxon>Pinales</taxon>
        <taxon>Pinaceae</taxon>
        <taxon>Picea</taxon>
    </lineage>
</organism>
<dbReference type="CDD" id="cd22584">
    <property type="entry name" value="Rcat_RBR_unk"/>
    <property type="match status" value="1"/>
</dbReference>
<evidence type="ECO:0000256" key="10">
    <source>
        <dbReference type="ARBA" id="ARBA00022786"/>
    </source>
</evidence>
<dbReference type="InterPro" id="IPR013083">
    <property type="entry name" value="Znf_RING/FYVE/PHD"/>
</dbReference>
<keyword evidence="10" id="KW-0833">Ubl conjugation pathway</keyword>
<dbReference type="InterPro" id="IPR044066">
    <property type="entry name" value="TRIAD_supradom"/>
</dbReference>
<evidence type="ECO:0000256" key="7">
    <source>
        <dbReference type="ARBA" id="ARBA00022723"/>
    </source>
</evidence>
<evidence type="ECO:0000256" key="4">
    <source>
        <dbReference type="ARBA" id="ARBA00005884"/>
    </source>
</evidence>
<evidence type="ECO:0000256" key="5">
    <source>
        <dbReference type="ARBA" id="ARBA00012251"/>
    </source>
</evidence>
<keyword evidence="7" id="KW-0479">Metal-binding</keyword>
<dbReference type="PANTHER" id="PTHR11685">
    <property type="entry name" value="RBR FAMILY RING FINGER AND IBR DOMAIN-CONTAINING"/>
    <property type="match status" value="1"/>
</dbReference>
<dbReference type="OMA" id="DECRYFL"/>
<comment type="function">
    <text evidence="3">Might act as an E3 ubiquitin-protein ligase, or as part of E3 complex, which accepts ubiquitin from specific E2 ubiquitin-conjugating enzymes and then transfers it to substrates.</text>
</comment>
<dbReference type="EC" id="2.3.2.31" evidence="5"/>
<sequence length="376" mass="42594">MALVTFSAQSEGQKIFVQSDFAQSDDEFEQQLQEAVEASSDQFALHLQYAEVLEFSTFAYAYAIQVSEILNEMPSDGLGLLQITASSSACSSSSPFEEREEYFHLRGDRFTIPKLYSDEDGHGQGFLARERETGKNIILDSGFSLLKKDCTPVSRSVPVKLCGICFEESADMFEGSLCLHRFCQACMTRYIHSMLEQRRHHIYCPHDSCGEALTLDECRYFLPAEIFEQWSVVIVEAEIPEALKVYCPFSDCSGLLVKENVGALDVEDVNMAECPFCNRLFCARCKVPWHANLECSEFQSLPATDKTESDFLLLKLAEDCKWRRCGKCKSMVELVYGCNHITCRCRHEFCYVCGTSWKNGSPDCNCPRTTVDRIIQ</sequence>
<dbReference type="EMBL" id="EF085352">
    <property type="protein sequence ID" value="ABK24659.1"/>
    <property type="molecule type" value="mRNA"/>
</dbReference>